<evidence type="ECO:0000313" key="2">
    <source>
        <dbReference type="Proteomes" id="UP000189114"/>
    </source>
</evidence>
<sequence length="106" mass="11871">MPFIDVQTNLAISEEHITALKAGLGKLIAYIPHKSEQSLMINFHDNARLYLKGDHRIATALITVSVFANPQHLGYQPLAQGIAQLFYRILGIPLEQVYVKFEDIPA</sequence>
<dbReference type="SUPFAM" id="SSF55331">
    <property type="entry name" value="Tautomerase/MIF"/>
    <property type="match status" value="1"/>
</dbReference>
<comment type="caution">
    <text evidence="1">The sequence shown here is derived from an EMBL/GenBank/DDBJ whole genome shotgun (WGS) entry which is preliminary data.</text>
</comment>
<evidence type="ECO:0000313" key="1">
    <source>
        <dbReference type="EMBL" id="OOF77945.1"/>
    </source>
</evidence>
<reference evidence="2" key="1">
    <citation type="submission" date="2016-10" db="EMBL/GenBank/DDBJ databases">
        <title>Rodentibacter gen. nov. and new species.</title>
        <authorList>
            <person name="Christensen H."/>
        </authorList>
    </citation>
    <scope>NUCLEOTIDE SEQUENCE [LARGE SCALE GENOMIC DNA]</scope>
    <source>
        <strain evidence="2">Ppn152</strain>
    </source>
</reference>
<dbReference type="InterPro" id="IPR014347">
    <property type="entry name" value="Tautomerase/MIF_sf"/>
</dbReference>
<dbReference type="AlphaFoldDB" id="A0A1V3KK21"/>
<dbReference type="EMBL" id="MLAE01000032">
    <property type="protein sequence ID" value="OOF77945.1"/>
    <property type="molecule type" value="Genomic_DNA"/>
</dbReference>
<evidence type="ECO:0008006" key="3">
    <source>
        <dbReference type="Google" id="ProtNLM"/>
    </source>
</evidence>
<organism evidence="1 2">
    <name type="scientific">Rodentibacter caecimuris</name>
    <dbReference type="NCBI Taxonomy" id="1796644"/>
    <lineage>
        <taxon>Bacteria</taxon>
        <taxon>Pseudomonadati</taxon>
        <taxon>Pseudomonadota</taxon>
        <taxon>Gammaproteobacteria</taxon>
        <taxon>Pasteurellales</taxon>
        <taxon>Pasteurellaceae</taxon>
        <taxon>Rodentibacter</taxon>
    </lineage>
</organism>
<protein>
    <recommendedName>
        <fullName evidence="3">Macrophage migration inhibitory factor</fullName>
    </recommendedName>
</protein>
<accession>A0A1V3KK21</accession>
<name>A0A1V3KK21_9PAST</name>
<dbReference type="Proteomes" id="UP000189114">
    <property type="component" value="Unassembled WGS sequence"/>
</dbReference>
<gene>
    <name evidence="1" type="ORF">BKG96_07290</name>
</gene>
<dbReference type="Gene3D" id="3.30.429.10">
    <property type="entry name" value="Macrophage Migration Inhibitory Factor"/>
    <property type="match status" value="1"/>
</dbReference>
<proteinExistence type="predicted"/>
<dbReference type="RefSeq" id="WP_077586940.1">
    <property type="nucleotide sequence ID" value="NZ_MLAE01000032.1"/>
</dbReference>